<feature type="non-terminal residue" evidence="1">
    <location>
        <position position="179"/>
    </location>
</feature>
<organism evidence="1 2">
    <name type="scientific">Araneus ventricosus</name>
    <name type="common">Orbweaver spider</name>
    <name type="synonym">Epeira ventricosa</name>
    <dbReference type="NCBI Taxonomy" id="182803"/>
    <lineage>
        <taxon>Eukaryota</taxon>
        <taxon>Metazoa</taxon>
        <taxon>Ecdysozoa</taxon>
        <taxon>Arthropoda</taxon>
        <taxon>Chelicerata</taxon>
        <taxon>Arachnida</taxon>
        <taxon>Araneae</taxon>
        <taxon>Araneomorphae</taxon>
        <taxon>Entelegynae</taxon>
        <taxon>Araneoidea</taxon>
        <taxon>Araneidae</taxon>
        <taxon>Araneus</taxon>
    </lineage>
</organism>
<comment type="caution">
    <text evidence="1">The sequence shown here is derived from an EMBL/GenBank/DDBJ whole genome shotgun (WGS) entry which is preliminary data.</text>
</comment>
<accession>A0A4Y2LKM6</accession>
<evidence type="ECO:0000313" key="1">
    <source>
        <dbReference type="EMBL" id="GBN14670.1"/>
    </source>
</evidence>
<dbReference type="Proteomes" id="UP000499080">
    <property type="component" value="Unassembled WGS sequence"/>
</dbReference>
<dbReference type="EMBL" id="BGPR01199764">
    <property type="protein sequence ID" value="GBN14670.1"/>
    <property type="molecule type" value="Genomic_DNA"/>
</dbReference>
<proteinExistence type="predicted"/>
<sequence length="179" mass="20140">MTRYIHSPSLKSRLVARVFSRWQVWNGTVKDGGNAGEEFLCVGICEVFFCYERSARIPSQIRKSCTWSFVVCQKLVSSVCASKWRKNDERATDGSEAEFASVVLEHSHQRPGILHGLRTKKQEKMVHQSIAGHSRGECSSPSGAHRSDFQSIHLDLSFMEAPCKSRNRSLQSPRATLPT</sequence>
<protein>
    <submittedName>
        <fullName evidence="1">Uncharacterized protein</fullName>
    </submittedName>
</protein>
<keyword evidence="2" id="KW-1185">Reference proteome</keyword>
<gene>
    <name evidence="1" type="ORF">AVEN_89832_1</name>
</gene>
<evidence type="ECO:0000313" key="2">
    <source>
        <dbReference type="Proteomes" id="UP000499080"/>
    </source>
</evidence>
<name>A0A4Y2LKM6_ARAVE</name>
<dbReference type="AlphaFoldDB" id="A0A4Y2LKM6"/>
<reference evidence="1 2" key="1">
    <citation type="journal article" date="2019" name="Sci. Rep.">
        <title>Orb-weaving spider Araneus ventricosus genome elucidates the spidroin gene catalogue.</title>
        <authorList>
            <person name="Kono N."/>
            <person name="Nakamura H."/>
            <person name="Ohtoshi R."/>
            <person name="Moran D.A.P."/>
            <person name="Shinohara A."/>
            <person name="Yoshida Y."/>
            <person name="Fujiwara M."/>
            <person name="Mori M."/>
            <person name="Tomita M."/>
            <person name="Arakawa K."/>
        </authorList>
    </citation>
    <scope>NUCLEOTIDE SEQUENCE [LARGE SCALE GENOMIC DNA]</scope>
</reference>